<protein>
    <submittedName>
        <fullName evidence="1">Uncharacterized protein</fullName>
    </submittedName>
</protein>
<sequence length="235" mass="26689">MKKLILLLIPILLLSCEARLDDDKRAFFKTRIVDAQGNPINDAVVEVTNFRTFEFNPFVSSISKFSEPSRDFLLGRGVTDNNGETDFLLLFDTSNEYFVNVYRDGQNIFSVATGIESFNDDLTLNIPLITVKDVAEVELDFVNTSGATDVFELRVNYFDLSCSEVFKNGEFLLDGNCGFFNQIFTRINETPDDGNFEFQAFYPSIITISLTDEAGTETIQELTINDPTERYEINY</sequence>
<evidence type="ECO:0000313" key="1">
    <source>
        <dbReference type="EMBL" id="PRP66679.1"/>
    </source>
</evidence>
<dbReference type="PROSITE" id="PS51257">
    <property type="entry name" value="PROKAR_LIPOPROTEIN"/>
    <property type="match status" value="1"/>
</dbReference>
<comment type="caution">
    <text evidence="1">The sequence shown here is derived from an EMBL/GenBank/DDBJ whole genome shotgun (WGS) entry which is preliminary data.</text>
</comment>
<dbReference type="RefSeq" id="WP_105982479.1">
    <property type="nucleotide sequence ID" value="NZ_MQUC01000003.1"/>
</dbReference>
<evidence type="ECO:0000313" key="2">
    <source>
        <dbReference type="Proteomes" id="UP000239532"/>
    </source>
</evidence>
<organism evidence="1 2">
    <name type="scientific">Nonlabens agnitus</name>
    <dbReference type="NCBI Taxonomy" id="870484"/>
    <lineage>
        <taxon>Bacteria</taxon>
        <taxon>Pseudomonadati</taxon>
        <taxon>Bacteroidota</taxon>
        <taxon>Flavobacteriia</taxon>
        <taxon>Flavobacteriales</taxon>
        <taxon>Flavobacteriaceae</taxon>
        <taxon>Nonlabens</taxon>
    </lineage>
</organism>
<dbReference type="Proteomes" id="UP000239532">
    <property type="component" value="Unassembled WGS sequence"/>
</dbReference>
<gene>
    <name evidence="1" type="ORF">BST86_05960</name>
</gene>
<name>A0A2S9WT85_9FLAO</name>
<reference evidence="1 2" key="1">
    <citation type="submission" date="2016-11" db="EMBL/GenBank/DDBJ databases">
        <title>Trade-off between light-utilization and light-protection in marine flavobacteria.</title>
        <authorList>
            <person name="Kumagai Y."/>
        </authorList>
    </citation>
    <scope>NUCLEOTIDE SEQUENCE [LARGE SCALE GENOMIC DNA]</scope>
    <source>
        <strain evidence="1 2">JCM 17109</strain>
    </source>
</reference>
<keyword evidence="2" id="KW-1185">Reference proteome</keyword>
<dbReference type="OrthoDB" id="1143772at2"/>
<proteinExistence type="predicted"/>
<accession>A0A2S9WT85</accession>
<dbReference type="AlphaFoldDB" id="A0A2S9WT85"/>
<dbReference type="EMBL" id="MQUC01000003">
    <property type="protein sequence ID" value="PRP66679.1"/>
    <property type="molecule type" value="Genomic_DNA"/>
</dbReference>